<keyword evidence="4" id="KW-0378">Hydrolase</keyword>
<dbReference type="CDD" id="cd08071">
    <property type="entry name" value="MPN_DUF2466"/>
    <property type="match status" value="1"/>
</dbReference>
<dbReference type="PANTHER" id="PTHR30471:SF3">
    <property type="entry name" value="UPF0758 PROTEIN YEES-RELATED"/>
    <property type="match status" value="1"/>
</dbReference>
<gene>
    <name evidence="8" type="primary">radC</name>
    <name evidence="8" type="ORF">ACFSUL_00645</name>
</gene>
<reference evidence="9" key="1">
    <citation type="journal article" date="2019" name="Int. J. Syst. Evol. Microbiol.">
        <title>The Global Catalogue of Microorganisms (GCM) 10K type strain sequencing project: providing services to taxonomists for standard genome sequencing and annotation.</title>
        <authorList>
            <consortium name="The Broad Institute Genomics Platform"/>
            <consortium name="The Broad Institute Genome Sequencing Center for Infectious Disease"/>
            <person name="Wu L."/>
            <person name="Ma J."/>
        </authorList>
    </citation>
    <scope>NUCLEOTIDE SEQUENCE [LARGE SCALE GENOMIC DNA]</scope>
    <source>
        <strain evidence="9">KCTC 3913</strain>
    </source>
</reference>
<dbReference type="Proteomes" id="UP001597506">
    <property type="component" value="Unassembled WGS sequence"/>
</dbReference>
<evidence type="ECO:0000256" key="4">
    <source>
        <dbReference type="ARBA" id="ARBA00022801"/>
    </source>
</evidence>
<evidence type="ECO:0000259" key="7">
    <source>
        <dbReference type="PROSITE" id="PS50249"/>
    </source>
</evidence>
<dbReference type="InterPro" id="IPR001405">
    <property type="entry name" value="UPF0758"/>
</dbReference>
<evidence type="ECO:0000256" key="5">
    <source>
        <dbReference type="ARBA" id="ARBA00022833"/>
    </source>
</evidence>
<sequence length="170" mass="18851">MNHYKASEPKQMQLLEGGVKMKNQPAKRVNIVSLKLVKESSLLYKGRCVRSPEDSYQLLKQFLGEVDREYFVVVCLDTKNQPTAINICHIGSLNASIVHPRECFKPAILSNAASILIGHNHPSGQATPSREDVEVTNRLVEAGKIIGIDVLDHIILGDGEFVSLKEKGYI</sequence>
<keyword evidence="5" id="KW-0862">Zinc</keyword>
<dbReference type="InterPro" id="IPR020891">
    <property type="entry name" value="UPF0758_CS"/>
</dbReference>
<evidence type="ECO:0000256" key="3">
    <source>
        <dbReference type="ARBA" id="ARBA00022723"/>
    </source>
</evidence>
<proteinExistence type="inferred from homology"/>
<evidence type="ECO:0000256" key="6">
    <source>
        <dbReference type="ARBA" id="ARBA00023049"/>
    </source>
</evidence>
<dbReference type="Gene3D" id="3.40.140.10">
    <property type="entry name" value="Cytidine Deaminase, domain 2"/>
    <property type="match status" value="1"/>
</dbReference>
<keyword evidence="2" id="KW-0645">Protease</keyword>
<evidence type="ECO:0000313" key="8">
    <source>
        <dbReference type="EMBL" id="MFD2679251.1"/>
    </source>
</evidence>
<dbReference type="PANTHER" id="PTHR30471">
    <property type="entry name" value="DNA REPAIR PROTEIN RADC"/>
    <property type="match status" value="1"/>
</dbReference>
<comment type="similarity">
    <text evidence="1">Belongs to the UPF0758 family.</text>
</comment>
<evidence type="ECO:0000256" key="1">
    <source>
        <dbReference type="ARBA" id="ARBA00010243"/>
    </source>
</evidence>
<comment type="caution">
    <text evidence="8">The sequence shown here is derived from an EMBL/GenBank/DDBJ whole genome shotgun (WGS) entry which is preliminary data.</text>
</comment>
<feature type="domain" description="MPN" evidence="7">
    <location>
        <begin position="48"/>
        <end position="170"/>
    </location>
</feature>
<dbReference type="Pfam" id="PF04002">
    <property type="entry name" value="RadC"/>
    <property type="match status" value="1"/>
</dbReference>
<keyword evidence="6" id="KW-0482">Metalloprotease</keyword>
<evidence type="ECO:0000313" key="9">
    <source>
        <dbReference type="Proteomes" id="UP001597506"/>
    </source>
</evidence>
<dbReference type="RefSeq" id="WP_377931735.1">
    <property type="nucleotide sequence ID" value="NZ_JBHUMF010000002.1"/>
</dbReference>
<keyword evidence="3" id="KW-0479">Metal-binding</keyword>
<accession>A0ABW5RLS4</accession>
<evidence type="ECO:0000256" key="2">
    <source>
        <dbReference type="ARBA" id="ARBA00022670"/>
    </source>
</evidence>
<dbReference type="InterPro" id="IPR037518">
    <property type="entry name" value="MPN"/>
</dbReference>
<dbReference type="NCBIfam" id="TIGR00608">
    <property type="entry name" value="radc"/>
    <property type="match status" value="1"/>
</dbReference>
<organism evidence="8 9">
    <name type="scientific">Bacillus seohaeanensis</name>
    <dbReference type="NCBI Taxonomy" id="284580"/>
    <lineage>
        <taxon>Bacteria</taxon>
        <taxon>Bacillati</taxon>
        <taxon>Bacillota</taxon>
        <taxon>Bacilli</taxon>
        <taxon>Bacillales</taxon>
        <taxon>Bacillaceae</taxon>
        <taxon>Bacillus</taxon>
    </lineage>
</organism>
<name>A0ABW5RLS4_9BACI</name>
<keyword evidence="9" id="KW-1185">Reference proteome</keyword>
<dbReference type="InterPro" id="IPR025657">
    <property type="entry name" value="RadC_JAB"/>
</dbReference>
<dbReference type="EMBL" id="JBHUMF010000002">
    <property type="protein sequence ID" value="MFD2679251.1"/>
    <property type="molecule type" value="Genomic_DNA"/>
</dbReference>
<dbReference type="PROSITE" id="PS01302">
    <property type="entry name" value="UPF0758"/>
    <property type="match status" value="1"/>
</dbReference>
<protein>
    <submittedName>
        <fullName evidence="8">DNA repair protein RadC</fullName>
    </submittedName>
</protein>
<dbReference type="PROSITE" id="PS50249">
    <property type="entry name" value="MPN"/>
    <property type="match status" value="1"/>
</dbReference>